<protein>
    <submittedName>
        <fullName evidence="1">Hypothetical secreted protein 570</fullName>
    </submittedName>
</protein>
<proteinExistence type="evidence at transcript level"/>
<accession>F0JA62</accession>
<dbReference type="EMBL" id="BK007763">
    <property type="protein sequence ID" value="DAA34713.1"/>
    <property type="molecule type" value="mRNA"/>
</dbReference>
<name>F0JA62_AMBVA</name>
<dbReference type="AlphaFoldDB" id="F0JA62"/>
<evidence type="ECO:0000313" key="1">
    <source>
        <dbReference type="EMBL" id="DAA34713.1"/>
    </source>
</evidence>
<organism evidence="1">
    <name type="scientific">Amblyomma variegatum</name>
    <name type="common">Tropical bont tick</name>
    <dbReference type="NCBI Taxonomy" id="34610"/>
    <lineage>
        <taxon>Eukaryota</taxon>
        <taxon>Metazoa</taxon>
        <taxon>Ecdysozoa</taxon>
        <taxon>Arthropoda</taxon>
        <taxon>Chelicerata</taxon>
        <taxon>Arachnida</taxon>
        <taxon>Acari</taxon>
        <taxon>Parasitiformes</taxon>
        <taxon>Ixodida</taxon>
        <taxon>Ixodoidea</taxon>
        <taxon>Ixodidae</taxon>
        <taxon>Amblyomminae</taxon>
        <taxon>Amblyomma</taxon>
    </lineage>
</organism>
<reference evidence="1" key="1">
    <citation type="journal article" date="2011" name="BMC Genomics">
        <title>A further insight into the sialome of the tropical bont tick, Amblyomma variegatum.</title>
        <authorList>
            <person name="Ribeiro J.M."/>
            <person name="Anderson J.M."/>
            <person name="Manoukis N.C."/>
            <person name="Meng Z."/>
            <person name="Francishetti I.M."/>
        </authorList>
    </citation>
    <scope>NUCLEOTIDE SEQUENCE</scope>
    <source>
        <strain evidence="1">Amb_var-570</strain>
        <tissue evidence="1">Salivary gland</tissue>
    </source>
</reference>
<sequence>MILDQGMILKSLHIFLEAVTAVAGVTRHRNRMFWHIRHTNCFSSCLHWSSPLLTCVTQGRCRKSMTSLISVVVRKKYTATTNKSLSSFAAHSSPT</sequence>